<dbReference type="GO" id="GO:0005829">
    <property type="term" value="C:cytosol"/>
    <property type="evidence" value="ECO:0007669"/>
    <property type="project" value="TreeGrafter"/>
</dbReference>
<sequence length="1449" mass="153447">MHASRSGRPRATGGFPAERLPRHTAVDRGCFLEEQVRFPQRTAWLRLVSSQRNTLVHTASLTGWQFWIDVGGTFTDGVVSLPDGSQRILKVLSSGAVKGIVRDCTGREVRAPSLATESDHQWTGYRFVAFAEHGPPLGPVDVLSSSREGWLTLSASLPLTPGQRFELTGGEEAPLLLIRQAMGLRLADPIPPVTVRLGTTRGTNALLTRRGAKTGLVTTRGFRDILRIANQDRPRLFDLAIRKPEPLFHAVAEIDERLDALGNVLQPPEPQQVRAALQTLRDAGCESLAIVLLHAYARGAHEEMVAAAARQMGFREVSVSHRLSPIIKIVSRGDTTVVDAYLNPVLRDYVARLQARLPGSDLRFMTSSGGLVTAERFTGKESVLSGPAGGVLGCGLVAGQCRSVPLRGVSAGVRGESSDRAHRQAAQTVESPPLRLIGFDMGGTSTDVSRYDGRWEYEYETVKAGVRIVTPMLAIETVAAGGGSLCGFDGVKLFVGPQSAGADPGPACYGRGGPLTVTDCNVFLGRVPADCFPFALDRAAITRKLHALCTEIAASPFGRQYRPEQLAEGFLEIADAAMARAIRKVSVAKGYDPADYTLMPFGGAGGQHACGLARLLGMRRILVHPWAGVLSAFGIGHADVRRFRQQTVLAPYSSATLAELAPRIQELAAAARDEVLAEGISPQQISPPAVVFDVRYQGVEGVLSIPQPADGDVARDYAARHRQLFGYDRPGRPLEIVAVRVEVVGRSAVVPPASVMVPEQGTPTASHPEHRAWFSGEERITPVFLRRDVQPGHVLTGPAILAEPTSTLVIEPGFAAQVLSGGEVLIQPLAAEPTVAEHSRSHETGRSTDPLAAETSPNFAAAAPSEVHSSGGAGDHSSSTAVDPVQLELFHHTFTSIAEQMGVTLQQTSVSTNVKERLDFSCALFDAGGGLVVNAPHIPVHLGAMSETVRCILRDNPTLQPGDVFVTNDPYRGGSHLPDVTVVTPVHDPATGELLFFTASRAHHAEIGGIVPGSMPPFSRNLGEEGVLIRNFRLISGGASRESELEHLLRSGPYPSRAVSDNLADLRAQVAANHMGARLLQALIAERGKDVVLAYMGHLQRAAAAAMRRALAAIPDGEYRFVDHLDDGSPIAATIAIRGESARIDFTGTGPVLPSNLNANRAIVTAAVMYVLRCLIGCHAARAASPSPEGGLASGGVVAGRPGLETQLPLNGGVLEPIDIVLPECLLNPPEHPDPAQCPAMVGGNVETSQRIVDVLLGALGLAAASQGTMNNFSFGNGTFGYYETICGGAGATADADGADAVHTHMTNTRLTDPEVLERRYPVRLHEFAIRGGSGGQGRHRGGDGVIRKVEFLQSVQVSLLTERRGPFAPYGLHGGQPGRLGRNLLVRRGATAPCDVGGKAAFSVQPGDVLIIETPGGGGYGQPGDAQPSPDDAAHAQPAASCEHTARD</sequence>
<feature type="region of interest" description="Disordered" evidence="2">
    <location>
        <begin position="1415"/>
        <end position="1449"/>
    </location>
</feature>
<feature type="compositionally biased region" description="Basic and acidic residues" evidence="2">
    <location>
        <begin position="835"/>
        <end position="846"/>
    </location>
</feature>
<dbReference type="GO" id="GO:0017168">
    <property type="term" value="F:5-oxoprolinase (ATP-hydrolyzing) activity"/>
    <property type="evidence" value="ECO:0007669"/>
    <property type="project" value="TreeGrafter"/>
</dbReference>
<comment type="similarity">
    <text evidence="1">Belongs to the oxoprolinase family.</text>
</comment>
<accession>A0A7C4QSY8</accession>
<dbReference type="Pfam" id="PF01968">
    <property type="entry name" value="Hydantoinase_A"/>
    <property type="match status" value="2"/>
</dbReference>
<evidence type="ECO:0000259" key="4">
    <source>
        <dbReference type="Pfam" id="PF02538"/>
    </source>
</evidence>
<feature type="domain" description="Hydantoinase B/oxoprolinase" evidence="4">
    <location>
        <begin position="883"/>
        <end position="1424"/>
    </location>
</feature>
<feature type="region of interest" description="Disordered" evidence="2">
    <location>
        <begin position="833"/>
        <end position="853"/>
    </location>
</feature>
<dbReference type="InterPro" id="IPR002821">
    <property type="entry name" value="Hydantoinase_A"/>
</dbReference>
<dbReference type="Pfam" id="PF05378">
    <property type="entry name" value="Hydant_A_N"/>
    <property type="match status" value="1"/>
</dbReference>
<dbReference type="GO" id="GO:0006749">
    <property type="term" value="P:glutathione metabolic process"/>
    <property type="evidence" value="ECO:0007669"/>
    <property type="project" value="TreeGrafter"/>
</dbReference>
<gene>
    <name evidence="6" type="ORF">ENS64_15500</name>
</gene>
<dbReference type="PANTHER" id="PTHR11365:SF23">
    <property type="entry name" value="HYPOTHETICAL 5-OXOPROLINASE (EUROFUNG)-RELATED"/>
    <property type="match status" value="1"/>
</dbReference>
<dbReference type="InterPro" id="IPR045079">
    <property type="entry name" value="Oxoprolinase-like"/>
</dbReference>
<dbReference type="EMBL" id="DSVQ01000018">
    <property type="protein sequence ID" value="HGT40648.1"/>
    <property type="molecule type" value="Genomic_DNA"/>
</dbReference>
<dbReference type="InterPro" id="IPR008040">
    <property type="entry name" value="Hydant_A_N"/>
</dbReference>
<proteinExistence type="inferred from homology"/>
<evidence type="ECO:0000256" key="1">
    <source>
        <dbReference type="ARBA" id="ARBA00010403"/>
    </source>
</evidence>
<comment type="caution">
    <text evidence="6">The sequence shown here is derived from an EMBL/GenBank/DDBJ whole genome shotgun (WGS) entry which is preliminary data.</text>
</comment>
<dbReference type="Pfam" id="PF02538">
    <property type="entry name" value="Hydantoinase_B"/>
    <property type="match status" value="1"/>
</dbReference>
<evidence type="ECO:0000259" key="3">
    <source>
        <dbReference type="Pfam" id="PF01968"/>
    </source>
</evidence>
<evidence type="ECO:0000313" key="6">
    <source>
        <dbReference type="EMBL" id="HGT40648.1"/>
    </source>
</evidence>
<evidence type="ECO:0000259" key="5">
    <source>
        <dbReference type="Pfam" id="PF05378"/>
    </source>
</evidence>
<name>A0A7C4QSY8_9PLAN</name>
<organism evidence="6">
    <name type="scientific">Schlesneria paludicola</name>
    <dbReference type="NCBI Taxonomy" id="360056"/>
    <lineage>
        <taxon>Bacteria</taxon>
        <taxon>Pseudomonadati</taxon>
        <taxon>Planctomycetota</taxon>
        <taxon>Planctomycetia</taxon>
        <taxon>Planctomycetales</taxon>
        <taxon>Planctomycetaceae</taxon>
        <taxon>Schlesneria</taxon>
    </lineage>
</organism>
<reference evidence="6" key="1">
    <citation type="journal article" date="2020" name="mSystems">
        <title>Genome- and Community-Level Interaction Insights into Carbon Utilization and Element Cycling Functions of Hydrothermarchaeota in Hydrothermal Sediment.</title>
        <authorList>
            <person name="Zhou Z."/>
            <person name="Liu Y."/>
            <person name="Xu W."/>
            <person name="Pan J."/>
            <person name="Luo Z.H."/>
            <person name="Li M."/>
        </authorList>
    </citation>
    <scope>NUCLEOTIDE SEQUENCE [LARGE SCALE GENOMIC DNA]</scope>
    <source>
        <strain evidence="6">SpSt-508</strain>
    </source>
</reference>
<feature type="domain" description="Hydantoinase A/oxoprolinase" evidence="3">
    <location>
        <begin position="332"/>
        <end position="396"/>
    </location>
</feature>
<feature type="domain" description="Hydantoinase A/oxoprolinase" evidence="3">
    <location>
        <begin position="435"/>
        <end position="642"/>
    </location>
</feature>
<dbReference type="InterPro" id="IPR003692">
    <property type="entry name" value="Hydantoinase_B"/>
</dbReference>
<dbReference type="PANTHER" id="PTHR11365">
    <property type="entry name" value="5-OXOPROLINASE RELATED"/>
    <property type="match status" value="1"/>
</dbReference>
<evidence type="ECO:0000256" key="2">
    <source>
        <dbReference type="SAM" id="MobiDB-lite"/>
    </source>
</evidence>
<feature type="domain" description="Hydantoinase/oxoprolinase N-terminal" evidence="5">
    <location>
        <begin position="193"/>
        <end position="312"/>
    </location>
</feature>
<protein>
    <submittedName>
        <fullName evidence="6">Hydantoinase</fullName>
    </submittedName>
</protein>